<evidence type="ECO:0000313" key="1">
    <source>
        <dbReference type="EMBL" id="BAJ92736.1"/>
    </source>
</evidence>
<reference evidence="1" key="1">
    <citation type="journal article" date="2011" name="Plant Physiol.">
        <title>Comprehensive sequence analysis of 24,783 barley full-length cDNAs derived from 12 clone libraries.</title>
        <authorList>
            <person name="Matsumoto T."/>
            <person name="Tanaka T."/>
            <person name="Sakai H."/>
            <person name="Amano N."/>
            <person name="Kanamori H."/>
            <person name="Kurita K."/>
            <person name="Kikuta A."/>
            <person name="Kamiya K."/>
            <person name="Yamamoto M."/>
            <person name="Ikawa H."/>
            <person name="Fujii N."/>
            <person name="Hori K."/>
            <person name="Itoh T."/>
            <person name="Sato K."/>
        </authorList>
    </citation>
    <scope>NUCLEOTIDE SEQUENCE</scope>
    <source>
        <tissue evidence="1">Leaf</tissue>
    </source>
</reference>
<protein>
    <submittedName>
        <fullName evidence="1">Predicted protein</fullName>
    </submittedName>
</protein>
<name>F2DCB5_HORVV</name>
<sequence>MLRYPCASWSFFLADVRLPRRATADGYLAAGRPLASPVGLQYKGKSRCASSMQSEKC</sequence>
<dbReference type="EMBL" id="AK361532">
    <property type="protein sequence ID" value="BAJ92736.1"/>
    <property type="molecule type" value="mRNA"/>
</dbReference>
<dbReference type="AlphaFoldDB" id="F2DCB5"/>
<accession>F2DCB5</accession>
<organism evidence="1">
    <name type="scientific">Hordeum vulgare subsp. vulgare</name>
    <name type="common">Domesticated barley</name>
    <dbReference type="NCBI Taxonomy" id="112509"/>
    <lineage>
        <taxon>Eukaryota</taxon>
        <taxon>Viridiplantae</taxon>
        <taxon>Streptophyta</taxon>
        <taxon>Embryophyta</taxon>
        <taxon>Tracheophyta</taxon>
        <taxon>Spermatophyta</taxon>
        <taxon>Magnoliopsida</taxon>
        <taxon>Liliopsida</taxon>
        <taxon>Poales</taxon>
        <taxon>Poaceae</taxon>
        <taxon>BOP clade</taxon>
        <taxon>Pooideae</taxon>
        <taxon>Triticodae</taxon>
        <taxon>Triticeae</taxon>
        <taxon>Hordeinae</taxon>
        <taxon>Hordeum</taxon>
    </lineage>
</organism>
<proteinExistence type="evidence at transcript level"/>